<sequence length="440" mass="48122">MEKRLPRSVQLFYGIGVSYAIVDQIFAQWVLYYYLPPENSGIKPLMAPILISLALVLSRFVDMVSDPLVGYLSDKSSSRWGRRIPFIAVGSIPLGISTVAFFYPVKGGGMDTFLYLSLVGSVFFIFYTIVGAPYNALIPEIGNTPEERLNLSTWQSVFRLVYTAIAMILPGILIKTLGKGDTETGIRMMVILLSTVSALGAYVTVFLVPEKKYSHGKVSKTTLGESFKILFHDKSFIYYLLGLLFFFVGFNILRASMNYYVEDVMGMGKGAITGAAAILFGTSALFFYPTNRMAKKVGYRILMLLALAALTILSLVLYNLGKAIPVSAGFYIFALMGIPVSGAAFIFPPAMLSEISTNISEKSGHKIEGMCFGIQGFFLKMAFLISIALLPIILVAGGGDIIQAIVTSPEGVSRSGVYTTALFSAGSFVISFIFYFLYKE</sequence>
<dbReference type="RefSeq" id="WP_013387874.1">
    <property type="nucleotide sequence ID" value="NC_014632.1"/>
</dbReference>
<dbReference type="PANTHER" id="PTHR11328:SF24">
    <property type="entry name" value="MAJOR FACILITATOR SUPERFAMILY (MFS) PROFILE DOMAIN-CONTAINING PROTEIN"/>
    <property type="match status" value="1"/>
</dbReference>
<dbReference type="GO" id="GO:0005886">
    <property type="term" value="C:plasma membrane"/>
    <property type="evidence" value="ECO:0007669"/>
    <property type="project" value="TreeGrafter"/>
</dbReference>
<organism evidence="2 3">
    <name type="scientific">Ilyobacter polytropus (strain ATCC 51220 / DSM 2926 / LMG 16218 / CuHBu1)</name>
    <dbReference type="NCBI Taxonomy" id="572544"/>
    <lineage>
        <taxon>Bacteria</taxon>
        <taxon>Fusobacteriati</taxon>
        <taxon>Fusobacteriota</taxon>
        <taxon>Fusobacteriia</taxon>
        <taxon>Fusobacteriales</taxon>
        <taxon>Fusobacteriaceae</taxon>
        <taxon>Ilyobacter</taxon>
    </lineage>
</organism>
<feature type="transmembrane region" description="Helical" evidence="1">
    <location>
        <begin position="236"/>
        <end position="255"/>
    </location>
</feature>
<dbReference type="eggNOG" id="COG2211">
    <property type="taxonomic scope" value="Bacteria"/>
</dbReference>
<dbReference type="STRING" id="572544.Ilyop_1427"/>
<keyword evidence="3" id="KW-1185">Reference proteome</keyword>
<dbReference type="Proteomes" id="UP000006875">
    <property type="component" value="Chromosome"/>
</dbReference>
<feature type="transmembrane region" description="Helical" evidence="1">
    <location>
        <begin position="186"/>
        <end position="208"/>
    </location>
</feature>
<dbReference type="Pfam" id="PF13347">
    <property type="entry name" value="MFS_2"/>
    <property type="match status" value="1"/>
</dbReference>
<dbReference type="HOGENOM" id="CLU_027408_6_3_0"/>
<feature type="transmembrane region" description="Helical" evidence="1">
    <location>
        <begin position="12"/>
        <end position="35"/>
    </location>
</feature>
<protein>
    <submittedName>
        <fullName evidence="2">Melibiose carrier protein</fullName>
    </submittedName>
</protein>
<dbReference type="OrthoDB" id="9764596at2"/>
<evidence type="ECO:0000313" key="3">
    <source>
        <dbReference type="Proteomes" id="UP000006875"/>
    </source>
</evidence>
<dbReference type="InterPro" id="IPR036259">
    <property type="entry name" value="MFS_trans_sf"/>
</dbReference>
<gene>
    <name evidence="2" type="ordered locus">Ilyop_1427</name>
</gene>
<feature type="transmembrane region" description="Helical" evidence="1">
    <location>
        <begin position="47"/>
        <end position="72"/>
    </location>
</feature>
<dbReference type="AlphaFoldDB" id="E3HAM0"/>
<keyword evidence="1" id="KW-1133">Transmembrane helix</keyword>
<accession>E3HAM0</accession>
<keyword evidence="1" id="KW-0472">Membrane</keyword>
<feature type="transmembrane region" description="Helical" evidence="1">
    <location>
        <begin position="84"/>
        <end position="103"/>
    </location>
</feature>
<dbReference type="Gene3D" id="1.20.1250.20">
    <property type="entry name" value="MFS general substrate transporter like domains"/>
    <property type="match status" value="2"/>
</dbReference>
<dbReference type="KEGG" id="ipo:Ilyop_1427"/>
<dbReference type="SUPFAM" id="SSF103473">
    <property type="entry name" value="MFS general substrate transporter"/>
    <property type="match status" value="1"/>
</dbReference>
<reference evidence="2 3" key="1">
    <citation type="journal article" date="2010" name="Stand. Genomic Sci.">
        <title>Complete genome sequence of Ilyobacter polytropus type strain (CuHbu1).</title>
        <authorList>
            <person name="Sikorski J."/>
            <person name="Chertkov O."/>
            <person name="Lapidus A."/>
            <person name="Nolan M."/>
            <person name="Lucas S."/>
            <person name="Del Rio T.G."/>
            <person name="Tice H."/>
            <person name="Cheng J.F."/>
            <person name="Tapia R."/>
            <person name="Han C."/>
            <person name="Goodwin L."/>
            <person name="Pitluck S."/>
            <person name="Liolios K."/>
            <person name="Ivanova N."/>
            <person name="Mavromatis K."/>
            <person name="Mikhailova N."/>
            <person name="Pati A."/>
            <person name="Chen A."/>
            <person name="Palaniappan K."/>
            <person name="Land M."/>
            <person name="Hauser L."/>
            <person name="Chang Y.J."/>
            <person name="Jeffries C.D."/>
            <person name="Brambilla E."/>
            <person name="Yasawong M."/>
            <person name="Rohde M."/>
            <person name="Pukall R."/>
            <person name="Spring S."/>
            <person name="Goker M."/>
            <person name="Woyke T."/>
            <person name="Bristow J."/>
            <person name="Eisen J.A."/>
            <person name="Markowitz V."/>
            <person name="Hugenholtz P."/>
            <person name="Kyrpides N.C."/>
            <person name="Klenk H.P."/>
        </authorList>
    </citation>
    <scope>NUCLEOTIDE SEQUENCE [LARGE SCALE GENOMIC DNA]</scope>
    <source>
        <strain evidence="3">ATCC 51220 / DSM 2926 / LMG 16218 / CuHBu1</strain>
    </source>
</reference>
<dbReference type="GO" id="GO:0008643">
    <property type="term" value="P:carbohydrate transport"/>
    <property type="evidence" value="ECO:0007669"/>
    <property type="project" value="InterPro"/>
</dbReference>
<dbReference type="GO" id="GO:0015293">
    <property type="term" value="F:symporter activity"/>
    <property type="evidence" value="ECO:0007669"/>
    <property type="project" value="InterPro"/>
</dbReference>
<proteinExistence type="predicted"/>
<feature type="transmembrane region" description="Helical" evidence="1">
    <location>
        <begin position="372"/>
        <end position="396"/>
    </location>
</feature>
<dbReference type="EMBL" id="CP002281">
    <property type="protein sequence ID" value="ADO83207.1"/>
    <property type="molecule type" value="Genomic_DNA"/>
</dbReference>
<feature type="transmembrane region" description="Helical" evidence="1">
    <location>
        <begin position="267"/>
        <end position="287"/>
    </location>
</feature>
<dbReference type="InterPro" id="IPR039672">
    <property type="entry name" value="MFS_2"/>
</dbReference>
<evidence type="ECO:0000313" key="2">
    <source>
        <dbReference type="EMBL" id="ADO83207.1"/>
    </source>
</evidence>
<feature type="transmembrane region" description="Helical" evidence="1">
    <location>
        <begin position="299"/>
        <end position="318"/>
    </location>
</feature>
<feature type="transmembrane region" description="Helical" evidence="1">
    <location>
        <begin position="157"/>
        <end position="174"/>
    </location>
</feature>
<feature type="transmembrane region" description="Helical" evidence="1">
    <location>
        <begin position="330"/>
        <end position="352"/>
    </location>
</feature>
<feature type="transmembrane region" description="Helical" evidence="1">
    <location>
        <begin position="115"/>
        <end position="137"/>
    </location>
</feature>
<dbReference type="PANTHER" id="PTHR11328">
    <property type="entry name" value="MAJOR FACILITATOR SUPERFAMILY DOMAIN-CONTAINING PROTEIN"/>
    <property type="match status" value="1"/>
</dbReference>
<keyword evidence="1" id="KW-0812">Transmembrane</keyword>
<feature type="transmembrane region" description="Helical" evidence="1">
    <location>
        <begin position="416"/>
        <end position="438"/>
    </location>
</feature>
<evidence type="ECO:0000256" key="1">
    <source>
        <dbReference type="SAM" id="Phobius"/>
    </source>
</evidence>
<name>E3HAM0_ILYPC</name>